<sequence length="164" mass="17962">MQKSSGGGRARGPDSGQRFESGLRSERACCRLQVRVDQCVCVERLFTCPCVCVCVCMRMADRERDRDRDPGKRSHGSEAQGRNTNIFACATAGAAFDISTAVNYELACREVDRAVNMQNEEERPGPVQHACQLPPSLGAALRTLRPRLPETSIIPVAAHLSLET</sequence>
<evidence type="ECO:0000313" key="3">
    <source>
        <dbReference type="Proteomes" id="UP001558613"/>
    </source>
</evidence>
<name>A0ABR3M0V6_9TELE</name>
<keyword evidence="3" id="KW-1185">Reference proteome</keyword>
<gene>
    <name evidence="2" type="ORF">QQF64_011679</name>
</gene>
<reference evidence="2 3" key="1">
    <citation type="submission" date="2023-09" db="EMBL/GenBank/DDBJ databases">
        <authorList>
            <person name="Wang M."/>
        </authorList>
    </citation>
    <scope>NUCLEOTIDE SEQUENCE [LARGE SCALE GENOMIC DNA]</scope>
    <source>
        <strain evidence="2">GT-2023</strain>
        <tissue evidence="2">Liver</tissue>
    </source>
</reference>
<dbReference type="Proteomes" id="UP001558613">
    <property type="component" value="Unassembled WGS sequence"/>
</dbReference>
<evidence type="ECO:0000256" key="1">
    <source>
        <dbReference type="SAM" id="MobiDB-lite"/>
    </source>
</evidence>
<dbReference type="EMBL" id="JAYMGO010000017">
    <property type="protein sequence ID" value="KAL1258435.1"/>
    <property type="molecule type" value="Genomic_DNA"/>
</dbReference>
<organism evidence="2 3">
    <name type="scientific">Cirrhinus molitorella</name>
    <name type="common">mud carp</name>
    <dbReference type="NCBI Taxonomy" id="172907"/>
    <lineage>
        <taxon>Eukaryota</taxon>
        <taxon>Metazoa</taxon>
        <taxon>Chordata</taxon>
        <taxon>Craniata</taxon>
        <taxon>Vertebrata</taxon>
        <taxon>Euteleostomi</taxon>
        <taxon>Actinopterygii</taxon>
        <taxon>Neopterygii</taxon>
        <taxon>Teleostei</taxon>
        <taxon>Ostariophysi</taxon>
        <taxon>Cypriniformes</taxon>
        <taxon>Cyprinidae</taxon>
        <taxon>Labeoninae</taxon>
        <taxon>Labeonini</taxon>
        <taxon>Cirrhinus</taxon>
    </lineage>
</organism>
<evidence type="ECO:0000313" key="2">
    <source>
        <dbReference type="EMBL" id="KAL1258435.1"/>
    </source>
</evidence>
<comment type="caution">
    <text evidence="2">The sequence shown here is derived from an EMBL/GenBank/DDBJ whole genome shotgun (WGS) entry which is preliminary data.</text>
</comment>
<feature type="compositionally biased region" description="Gly residues" evidence="1">
    <location>
        <begin position="1"/>
        <end position="10"/>
    </location>
</feature>
<feature type="region of interest" description="Disordered" evidence="1">
    <location>
        <begin position="1"/>
        <end position="20"/>
    </location>
</feature>
<protein>
    <submittedName>
        <fullName evidence="2">Uncharacterized protein</fullName>
    </submittedName>
</protein>
<proteinExistence type="predicted"/>
<accession>A0ABR3M0V6</accession>